<gene>
    <name evidence="2" type="ORF">I8755_36235</name>
</gene>
<organism evidence="2 3">
    <name type="scientific">Streptomyces alfalfae</name>
    <dbReference type="NCBI Taxonomy" id="1642299"/>
    <lineage>
        <taxon>Bacteria</taxon>
        <taxon>Bacillati</taxon>
        <taxon>Actinomycetota</taxon>
        <taxon>Actinomycetes</taxon>
        <taxon>Kitasatosporales</taxon>
        <taxon>Streptomycetaceae</taxon>
        <taxon>Streptomyces</taxon>
    </lineage>
</organism>
<dbReference type="InterPro" id="IPR032710">
    <property type="entry name" value="NTF2-like_dom_sf"/>
</dbReference>
<dbReference type="RefSeq" id="WP_198504689.1">
    <property type="nucleotide sequence ID" value="NZ_CP065959.1"/>
</dbReference>
<feature type="domain" description="SnoaL-like" evidence="1">
    <location>
        <begin position="17"/>
        <end position="116"/>
    </location>
</feature>
<accession>A0A7T4U1A0</accession>
<dbReference type="Proteomes" id="UP000596130">
    <property type="component" value="Chromosome"/>
</dbReference>
<dbReference type="Gene3D" id="3.10.450.50">
    <property type="match status" value="1"/>
</dbReference>
<evidence type="ECO:0000313" key="2">
    <source>
        <dbReference type="EMBL" id="QQC93180.1"/>
    </source>
</evidence>
<dbReference type="Pfam" id="PF12680">
    <property type="entry name" value="SnoaL_2"/>
    <property type="match status" value="1"/>
</dbReference>
<reference evidence="2 3" key="1">
    <citation type="submission" date="2020-12" db="EMBL/GenBank/DDBJ databases">
        <title>Identification and biosynthesis of polyene macrolides produced by Streptomyces alfalfae Men-myco-93-63.</title>
        <authorList>
            <person name="Liu D."/>
            <person name="Li Y."/>
            <person name="Liu L."/>
            <person name="Han X."/>
            <person name="Shen F."/>
        </authorList>
    </citation>
    <scope>NUCLEOTIDE SEQUENCE [LARGE SCALE GENOMIC DNA]</scope>
    <source>
        <strain evidence="2 3">Men-myco-93-63</strain>
    </source>
</reference>
<name>A0A7T4U1A0_9ACTN</name>
<dbReference type="InterPro" id="IPR037401">
    <property type="entry name" value="SnoaL-like"/>
</dbReference>
<sequence>MLTTNEDLGSRHALAAAFQRCLAERDWVTLRTLFTEDATWTLPGDNQVSGHVEGADAVVERARLIAGFGLRFDLLHVLVSRDDMALSLHNTAERDGVVLDEYLATVCRLRDGRIASVETYLSDVPGMNAFFAQRDQP</sequence>
<proteinExistence type="predicted"/>
<dbReference type="EMBL" id="CP065959">
    <property type="protein sequence ID" value="QQC93180.1"/>
    <property type="molecule type" value="Genomic_DNA"/>
</dbReference>
<dbReference type="AlphaFoldDB" id="A0A7T4U1A0"/>
<protein>
    <submittedName>
        <fullName evidence="2">Nuclear transport factor 2 family protein</fullName>
    </submittedName>
</protein>
<evidence type="ECO:0000313" key="3">
    <source>
        <dbReference type="Proteomes" id="UP000596130"/>
    </source>
</evidence>
<evidence type="ECO:0000259" key="1">
    <source>
        <dbReference type="Pfam" id="PF12680"/>
    </source>
</evidence>
<dbReference type="SUPFAM" id="SSF54427">
    <property type="entry name" value="NTF2-like"/>
    <property type="match status" value="1"/>
</dbReference>